<dbReference type="PROSITE" id="PS50097">
    <property type="entry name" value="BTB"/>
    <property type="match status" value="1"/>
</dbReference>
<dbReference type="InterPro" id="IPR050457">
    <property type="entry name" value="ZnFinger_BTB_dom_contain"/>
</dbReference>
<dbReference type="SUPFAM" id="SSF54695">
    <property type="entry name" value="POZ domain"/>
    <property type="match status" value="1"/>
</dbReference>
<dbReference type="GO" id="GO:0000978">
    <property type="term" value="F:RNA polymerase II cis-regulatory region sequence-specific DNA binding"/>
    <property type="evidence" value="ECO:0007669"/>
    <property type="project" value="TreeGrafter"/>
</dbReference>
<organism evidence="2 3">
    <name type="scientific">Ancylostoma caninum</name>
    <name type="common">Dog hookworm</name>
    <dbReference type="NCBI Taxonomy" id="29170"/>
    <lineage>
        <taxon>Eukaryota</taxon>
        <taxon>Metazoa</taxon>
        <taxon>Ecdysozoa</taxon>
        <taxon>Nematoda</taxon>
        <taxon>Chromadorea</taxon>
        <taxon>Rhabditida</taxon>
        <taxon>Rhabditina</taxon>
        <taxon>Rhabditomorpha</taxon>
        <taxon>Strongyloidea</taxon>
        <taxon>Ancylostomatidae</taxon>
        <taxon>Ancylostomatinae</taxon>
        <taxon>Ancylostoma</taxon>
    </lineage>
</organism>
<evidence type="ECO:0000313" key="2">
    <source>
        <dbReference type="EMBL" id="RCN40844.1"/>
    </source>
</evidence>
<evidence type="ECO:0000313" key="3">
    <source>
        <dbReference type="Proteomes" id="UP000252519"/>
    </source>
</evidence>
<gene>
    <name evidence="2" type="ORF">ANCCAN_13223</name>
</gene>
<comment type="caution">
    <text evidence="2">The sequence shown here is derived from an EMBL/GenBank/DDBJ whole genome shotgun (WGS) entry which is preliminary data.</text>
</comment>
<dbReference type="Gene3D" id="3.30.710.10">
    <property type="entry name" value="Potassium Channel Kv1.1, Chain A"/>
    <property type="match status" value="1"/>
</dbReference>
<dbReference type="EMBL" id="JOJR01000263">
    <property type="protein sequence ID" value="RCN40844.1"/>
    <property type="molecule type" value="Genomic_DNA"/>
</dbReference>
<keyword evidence="3" id="KW-1185">Reference proteome</keyword>
<feature type="domain" description="BTB" evidence="1">
    <location>
        <begin position="79"/>
        <end position="143"/>
    </location>
</feature>
<dbReference type="InterPro" id="IPR000210">
    <property type="entry name" value="BTB/POZ_dom"/>
</dbReference>
<dbReference type="PANTHER" id="PTHR46105:SF28">
    <property type="entry name" value="ZINC FINGER PROTEIN 37-LIKE"/>
    <property type="match status" value="1"/>
</dbReference>
<evidence type="ECO:0000259" key="1">
    <source>
        <dbReference type="PROSITE" id="PS50097"/>
    </source>
</evidence>
<feature type="non-terminal residue" evidence="2">
    <location>
        <position position="1"/>
    </location>
</feature>
<dbReference type="GO" id="GO:0000981">
    <property type="term" value="F:DNA-binding transcription factor activity, RNA polymerase II-specific"/>
    <property type="evidence" value="ECO:0007669"/>
    <property type="project" value="TreeGrafter"/>
</dbReference>
<dbReference type="SMART" id="SM00225">
    <property type="entry name" value="BTB"/>
    <property type="match status" value="1"/>
</dbReference>
<dbReference type="InterPro" id="IPR011333">
    <property type="entry name" value="SKP1/BTB/POZ_sf"/>
</dbReference>
<name>A0A368G8V4_ANCCA</name>
<protein>
    <submittedName>
        <fullName evidence="2">BTB/POZ domain protein</fullName>
    </submittedName>
</protein>
<dbReference type="STRING" id="29170.A0A368G8V4"/>
<proteinExistence type="predicted"/>
<dbReference type="OrthoDB" id="20684at2759"/>
<dbReference type="PANTHER" id="PTHR46105">
    <property type="entry name" value="AGAP004733-PA"/>
    <property type="match status" value="1"/>
</dbReference>
<dbReference type="Pfam" id="PF00651">
    <property type="entry name" value="BTB"/>
    <property type="match status" value="1"/>
</dbReference>
<dbReference type="AlphaFoldDB" id="A0A368G8V4"/>
<reference evidence="2 3" key="1">
    <citation type="submission" date="2014-10" db="EMBL/GenBank/DDBJ databases">
        <title>Draft genome of the hookworm Ancylostoma caninum.</title>
        <authorList>
            <person name="Mitreva M."/>
        </authorList>
    </citation>
    <scope>NUCLEOTIDE SEQUENCE [LARGE SCALE GENOMIC DNA]</scope>
    <source>
        <strain evidence="2 3">Baltimore</strain>
    </source>
</reference>
<dbReference type="Proteomes" id="UP000252519">
    <property type="component" value="Unassembled WGS sequence"/>
</dbReference>
<sequence>LQRPLSVVAWRSRADRSVDFNVARRGCDFHTYSSETAPNCDLIVPPREDCEPLHFERENSVHSGVFAKLQDLRGDDLFTDITLVVENKEIRAHKVVLAAAIPYFYNLFTGTGCMEEVVVLDMNYEGVGHLVSSCYTGKINVPAKDLRSLMITANALELDDVKEKCADVLVSWLSPVNALEIKAFCGTLGCR</sequence>
<accession>A0A368G8V4</accession>